<proteinExistence type="predicted"/>
<evidence type="ECO:0000256" key="1">
    <source>
        <dbReference type="SAM" id="Phobius"/>
    </source>
</evidence>
<dbReference type="Proteomes" id="UP001144256">
    <property type="component" value="Unassembled WGS sequence"/>
</dbReference>
<evidence type="ECO:0000313" key="4">
    <source>
        <dbReference type="Proteomes" id="UP001144256"/>
    </source>
</evidence>
<protein>
    <recommendedName>
        <fullName evidence="2">TadE-like domain-containing protein</fullName>
    </recommendedName>
</protein>
<keyword evidence="1" id="KW-1133">Transmembrane helix</keyword>
<feature type="transmembrane region" description="Helical" evidence="1">
    <location>
        <begin position="21"/>
        <end position="49"/>
    </location>
</feature>
<gene>
    <name evidence="3" type="ORF">SH1V18_34200</name>
</gene>
<keyword evidence="4" id="KW-1185">Reference proteome</keyword>
<dbReference type="AlphaFoldDB" id="A0A9W5YBH1"/>
<keyword evidence="1" id="KW-0812">Transmembrane</keyword>
<comment type="caution">
    <text evidence="3">The sequence shown here is derived from an EMBL/GenBank/DDBJ whole genome shotgun (WGS) entry which is preliminary data.</text>
</comment>
<evidence type="ECO:0000313" key="3">
    <source>
        <dbReference type="EMBL" id="GKX30940.1"/>
    </source>
</evidence>
<evidence type="ECO:0000259" key="2">
    <source>
        <dbReference type="Pfam" id="PF07811"/>
    </source>
</evidence>
<sequence>MIIYKCMKRDKVNSMNNKLEGSLTVEAALIFPIIFFTVICIIYIGIYLYDVTSLEAIVNETSGRYQLAYTKKIDFDTGKALSSESRIDEGIYWRLAYDRSLNDNAEAYIKKQIKERLIMNEEDIYTAIKLKNYVLKKYITITVEKDFNTPFVIINNLLRINDSGLNMCVNSKVLVNEPCELIRNIDMIDDMTDYVPAISNVKDKYDDKVNDIIEFFNNL</sequence>
<accession>A0A9W5YBH1</accession>
<dbReference type="EMBL" id="BRLB01000012">
    <property type="protein sequence ID" value="GKX30940.1"/>
    <property type="molecule type" value="Genomic_DNA"/>
</dbReference>
<feature type="domain" description="TadE-like" evidence="2">
    <location>
        <begin position="21"/>
        <end position="60"/>
    </location>
</feature>
<dbReference type="Pfam" id="PF07811">
    <property type="entry name" value="TadE"/>
    <property type="match status" value="1"/>
</dbReference>
<organism evidence="3 4">
    <name type="scientific">Vallitalea longa</name>
    <dbReference type="NCBI Taxonomy" id="2936439"/>
    <lineage>
        <taxon>Bacteria</taxon>
        <taxon>Bacillati</taxon>
        <taxon>Bacillota</taxon>
        <taxon>Clostridia</taxon>
        <taxon>Lachnospirales</taxon>
        <taxon>Vallitaleaceae</taxon>
        <taxon>Vallitalea</taxon>
    </lineage>
</organism>
<reference evidence="3" key="1">
    <citation type="submission" date="2022-06" db="EMBL/GenBank/DDBJ databases">
        <title>Vallitalea longa sp. nov., an anaerobic bacterium isolated from marine sediment.</title>
        <authorList>
            <person name="Hirano S."/>
            <person name="Terahara T."/>
            <person name="Mori K."/>
            <person name="Hamada M."/>
            <person name="Matsumoto R."/>
            <person name="Kobayashi T."/>
        </authorList>
    </citation>
    <scope>NUCLEOTIDE SEQUENCE</scope>
    <source>
        <strain evidence="3">SH18-1</strain>
    </source>
</reference>
<name>A0A9W5YBH1_9FIRM</name>
<keyword evidence="1" id="KW-0472">Membrane</keyword>
<dbReference type="InterPro" id="IPR012495">
    <property type="entry name" value="TadE-like_dom"/>
</dbReference>